<sequence length="56" mass="6447">MFQSFGYCWRLLRRFFQALVRGFRLRIGGVMMLSRCQASGGKSEIPPSEWLSPGSF</sequence>
<dbReference type="AlphaFoldDB" id="A0A067SYD4"/>
<organism evidence="1 2">
    <name type="scientific">Galerina marginata (strain CBS 339.88)</name>
    <dbReference type="NCBI Taxonomy" id="685588"/>
    <lineage>
        <taxon>Eukaryota</taxon>
        <taxon>Fungi</taxon>
        <taxon>Dikarya</taxon>
        <taxon>Basidiomycota</taxon>
        <taxon>Agaricomycotina</taxon>
        <taxon>Agaricomycetes</taxon>
        <taxon>Agaricomycetidae</taxon>
        <taxon>Agaricales</taxon>
        <taxon>Agaricineae</taxon>
        <taxon>Strophariaceae</taxon>
        <taxon>Galerina</taxon>
    </lineage>
</organism>
<dbReference type="Proteomes" id="UP000027222">
    <property type="component" value="Unassembled WGS sequence"/>
</dbReference>
<proteinExistence type="predicted"/>
<dbReference type="HOGENOM" id="CLU_3014288_0_0_1"/>
<protein>
    <submittedName>
        <fullName evidence="1">Uncharacterized protein</fullName>
    </submittedName>
</protein>
<gene>
    <name evidence="1" type="ORF">GALMADRAFT_761938</name>
</gene>
<reference evidence="2" key="1">
    <citation type="journal article" date="2014" name="Proc. Natl. Acad. Sci. U.S.A.">
        <title>Extensive sampling of basidiomycete genomes demonstrates inadequacy of the white-rot/brown-rot paradigm for wood decay fungi.</title>
        <authorList>
            <person name="Riley R."/>
            <person name="Salamov A.A."/>
            <person name="Brown D.W."/>
            <person name="Nagy L.G."/>
            <person name="Floudas D."/>
            <person name="Held B.W."/>
            <person name="Levasseur A."/>
            <person name="Lombard V."/>
            <person name="Morin E."/>
            <person name="Otillar R."/>
            <person name="Lindquist E.A."/>
            <person name="Sun H."/>
            <person name="LaButti K.M."/>
            <person name="Schmutz J."/>
            <person name="Jabbour D."/>
            <person name="Luo H."/>
            <person name="Baker S.E."/>
            <person name="Pisabarro A.G."/>
            <person name="Walton J.D."/>
            <person name="Blanchette R.A."/>
            <person name="Henrissat B."/>
            <person name="Martin F."/>
            <person name="Cullen D."/>
            <person name="Hibbett D.S."/>
            <person name="Grigoriev I.V."/>
        </authorList>
    </citation>
    <scope>NUCLEOTIDE SEQUENCE [LARGE SCALE GENOMIC DNA]</scope>
    <source>
        <strain evidence="2">CBS 339.88</strain>
    </source>
</reference>
<accession>A0A067SYD4</accession>
<name>A0A067SYD4_GALM3</name>
<evidence type="ECO:0000313" key="1">
    <source>
        <dbReference type="EMBL" id="KDR72709.1"/>
    </source>
</evidence>
<keyword evidence="2" id="KW-1185">Reference proteome</keyword>
<dbReference type="EMBL" id="KL142388">
    <property type="protein sequence ID" value="KDR72709.1"/>
    <property type="molecule type" value="Genomic_DNA"/>
</dbReference>
<evidence type="ECO:0000313" key="2">
    <source>
        <dbReference type="Proteomes" id="UP000027222"/>
    </source>
</evidence>